<protein>
    <submittedName>
        <fullName evidence="1">Uncharacterized protein</fullName>
    </submittedName>
</protein>
<gene>
    <name evidence="1" type="ORF">DIATSA_LOCUS6055</name>
</gene>
<reference evidence="1" key="2">
    <citation type="submission" date="2022-10" db="EMBL/GenBank/DDBJ databases">
        <authorList>
            <consortium name="ENA_rothamsted_submissions"/>
            <consortium name="culmorum"/>
            <person name="King R."/>
        </authorList>
    </citation>
    <scope>NUCLEOTIDE SEQUENCE</scope>
</reference>
<dbReference type="PANTHER" id="PTHR46114">
    <property type="entry name" value="APPLE DOMAIN-CONTAINING PROTEIN"/>
    <property type="match status" value="1"/>
</dbReference>
<sequence>MNEMKRLAWESFVTVRQNFLGNHQTGNYVNLIEEMLISFKDLCCNMSIKIDYLNSHLDQFQDN</sequence>
<dbReference type="PANTHER" id="PTHR46114:SF1">
    <property type="entry name" value="ZAD DOMAIN-CONTAINING PROTEIN"/>
    <property type="match status" value="1"/>
</dbReference>
<dbReference type="Proteomes" id="UP001153714">
    <property type="component" value="Chromosome 19"/>
</dbReference>
<dbReference type="OrthoDB" id="8063408at2759"/>
<evidence type="ECO:0000313" key="1">
    <source>
        <dbReference type="EMBL" id="CAG9788233.1"/>
    </source>
</evidence>
<accession>A0A9N9WD93</accession>
<dbReference type="AlphaFoldDB" id="A0A9N9WD93"/>
<keyword evidence="2" id="KW-1185">Reference proteome</keyword>
<organism evidence="1 2">
    <name type="scientific">Diatraea saccharalis</name>
    <name type="common">sugarcane borer</name>
    <dbReference type="NCBI Taxonomy" id="40085"/>
    <lineage>
        <taxon>Eukaryota</taxon>
        <taxon>Metazoa</taxon>
        <taxon>Ecdysozoa</taxon>
        <taxon>Arthropoda</taxon>
        <taxon>Hexapoda</taxon>
        <taxon>Insecta</taxon>
        <taxon>Pterygota</taxon>
        <taxon>Neoptera</taxon>
        <taxon>Endopterygota</taxon>
        <taxon>Lepidoptera</taxon>
        <taxon>Glossata</taxon>
        <taxon>Ditrysia</taxon>
        <taxon>Pyraloidea</taxon>
        <taxon>Crambidae</taxon>
        <taxon>Crambinae</taxon>
        <taxon>Diatraea</taxon>
    </lineage>
</organism>
<proteinExistence type="predicted"/>
<dbReference type="EMBL" id="OU893350">
    <property type="protein sequence ID" value="CAG9788233.1"/>
    <property type="molecule type" value="Genomic_DNA"/>
</dbReference>
<reference evidence="1" key="1">
    <citation type="submission" date="2021-12" db="EMBL/GenBank/DDBJ databases">
        <authorList>
            <person name="King R."/>
        </authorList>
    </citation>
    <scope>NUCLEOTIDE SEQUENCE</scope>
</reference>
<name>A0A9N9WD93_9NEOP</name>
<evidence type="ECO:0000313" key="2">
    <source>
        <dbReference type="Proteomes" id="UP001153714"/>
    </source>
</evidence>